<dbReference type="AlphaFoldDB" id="A0A1X2H0G6"/>
<keyword evidence="7" id="KW-1185">Reference proteome</keyword>
<proteinExistence type="predicted"/>
<dbReference type="GO" id="GO:0003960">
    <property type="term" value="F:quinone reductase (NADPH) activity"/>
    <property type="evidence" value="ECO:0007669"/>
    <property type="project" value="EnsemblFungi"/>
</dbReference>
<dbReference type="GO" id="GO:0034599">
    <property type="term" value="P:cellular response to oxidative stress"/>
    <property type="evidence" value="ECO:0007669"/>
    <property type="project" value="EnsemblFungi"/>
</dbReference>
<dbReference type="CDD" id="cd05286">
    <property type="entry name" value="QOR2"/>
    <property type="match status" value="1"/>
</dbReference>
<keyword evidence="2" id="KW-0560">Oxidoreductase</keyword>
<dbReference type="GO" id="GO:0035925">
    <property type="term" value="F:mRNA 3'-UTR AU-rich region binding"/>
    <property type="evidence" value="ECO:0007669"/>
    <property type="project" value="EnsemblFungi"/>
</dbReference>
<dbReference type="InterPro" id="IPR047618">
    <property type="entry name" value="QOR-like"/>
</dbReference>
<gene>
    <name evidence="6" type="ORF">BCR43DRAFT_447577</name>
</gene>
<dbReference type="Gene3D" id="3.90.180.10">
    <property type="entry name" value="Medium-chain alcohol dehydrogenases, catalytic domain"/>
    <property type="match status" value="1"/>
</dbReference>
<accession>A0A1X2H0G6</accession>
<dbReference type="Pfam" id="PF08240">
    <property type="entry name" value="ADH_N"/>
    <property type="match status" value="1"/>
</dbReference>
<protein>
    <recommendedName>
        <fullName evidence="4">Probable quinone oxidoreductase</fullName>
    </recommendedName>
    <alternativeName>
        <fullName evidence="3">NADPH:quinone reductase</fullName>
    </alternativeName>
</protein>
<dbReference type="SUPFAM" id="SSF50129">
    <property type="entry name" value="GroES-like"/>
    <property type="match status" value="1"/>
</dbReference>
<dbReference type="PROSITE" id="PS01162">
    <property type="entry name" value="QOR_ZETA_CRYSTAL"/>
    <property type="match status" value="1"/>
</dbReference>
<dbReference type="Pfam" id="PF00107">
    <property type="entry name" value="ADH_zinc_N"/>
    <property type="match status" value="1"/>
</dbReference>
<keyword evidence="1" id="KW-0521">NADP</keyword>
<dbReference type="InterPro" id="IPR036291">
    <property type="entry name" value="NAD(P)-bd_dom_sf"/>
</dbReference>
<evidence type="ECO:0000313" key="6">
    <source>
        <dbReference type="EMBL" id="ORY90572.1"/>
    </source>
</evidence>
<dbReference type="OrthoDB" id="48317at2759"/>
<dbReference type="EMBL" id="MCGN01000012">
    <property type="protein sequence ID" value="ORY90572.1"/>
    <property type="molecule type" value="Genomic_DNA"/>
</dbReference>
<dbReference type="InterPro" id="IPR013154">
    <property type="entry name" value="ADH-like_N"/>
</dbReference>
<dbReference type="PANTHER" id="PTHR48106">
    <property type="entry name" value="QUINONE OXIDOREDUCTASE PIG3-RELATED"/>
    <property type="match status" value="1"/>
</dbReference>
<dbReference type="GO" id="GO:0070402">
    <property type="term" value="F:NADPH binding"/>
    <property type="evidence" value="ECO:0007669"/>
    <property type="project" value="TreeGrafter"/>
</dbReference>
<dbReference type="Gene3D" id="3.40.50.720">
    <property type="entry name" value="NAD(P)-binding Rossmann-like Domain"/>
    <property type="match status" value="1"/>
</dbReference>
<dbReference type="FunFam" id="3.40.50.720:FF:000053">
    <property type="entry name" value="Quinone oxidoreductase 1"/>
    <property type="match status" value="1"/>
</dbReference>
<evidence type="ECO:0000256" key="1">
    <source>
        <dbReference type="ARBA" id="ARBA00022857"/>
    </source>
</evidence>
<reference evidence="6 7" key="1">
    <citation type="submission" date="2016-07" db="EMBL/GenBank/DDBJ databases">
        <title>Pervasive Adenine N6-methylation of Active Genes in Fungi.</title>
        <authorList>
            <consortium name="DOE Joint Genome Institute"/>
            <person name="Mondo S.J."/>
            <person name="Dannebaum R.O."/>
            <person name="Kuo R.C."/>
            <person name="Labutti K."/>
            <person name="Haridas S."/>
            <person name="Kuo A."/>
            <person name="Salamov A."/>
            <person name="Ahrendt S.R."/>
            <person name="Lipzen A."/>
            <person name="Sullivan W."/>
            <person name="Andreopoulos W.B."/>
            <person name="Clum A."/>
            <person name="Lindquist E."/>
            <person name="Daum C."/>
            <person name="Ramamoorthy G.K."/>
            <person name="Gryganskyi A."/>
            <person name="Culley D."/>
            <person name="Magnuson J.K."/>
            <person name="James T.Y."/>
            <person name="O'Malley M.A."/>
            <person name="Stajich J.E."/>
            <person name="Spatafora J.W."/>
            <person name="Visel A."/>
            <person name="Grigoriev I.V."/>
        </authorList>
    </citation>
    <scope>NUCLEOTIDE SEQUENCE [LARGE SCALE GENOMIC DNA]</scope>
    <source>
        <strain evidence="6 7">NRRL 2496</strain>
    </source>
</reference>
<dbReference type="GO" id="GO:0032440">
    <property type="term" value="F:2-alkenal reductase [NAD(P)H] activity"/>
    <property type="evidence" value="ECO:0007669"/>
    <property type="project" value="EnsemblFungi"/>
</dbReference>
<dbReference type="InParanoid" id="A0A1X2H0G6"/>
<dbReference type="FunCoup" id="A0A1X2H0G6">
    <property type="interactions" value="419"/>
</dbReference>
<dbReference type="SMART" id="SM00829">
    <property type="entry name" value="PKS_ER"/>
    <property type="match status" value="1"/>
</dbReference>
<sequence>MATMKAIVVEQPGGVDKLLYKDVPRPQPTDSQILIKNHAIGVNYIDTYHRTGLYPLPLPFILGRESAGEVTEVGKDVKDVKVGDRVVYIKGETYAEYVAAPEGSYEKITNDVSYDVAAAVGLQGLTAWTMVRDGYPVKKGDYILVHAAAGGVGLMLCQMIKYLGAHAIGTVSTEEKAELARQNGAEFVINSKTEDIVARVNEITSGQGCQAVLDGVGKDTFDISIECARRLGTVISFGNASGVVPPVPLMKLTPKNLKLMRPTLFNYLVTKEESTRWWGELFELLSKGVIKAHVHKTYDLKDAVQAHLDIESRKTTGKLLIKP</sequence>
<evidence type="ECO:0000259" key="5">
    <source>
        <dbReference type="SMART" id="SM00829"/>
    </source>
</evidence>
<evidence type="ECO:0000256" key="2">
    <source>
        <dbReference type="ARBA" id="ARBA00023002"/>
    </source>
</evidence>
<dbReference type="GO" id="GO:0008270">
    <property type="term" value="F:zinc ion binding"/>
    <property type="evidence" value="ECO:0007669"/>
    <property type="project" value="InterPro"/>
</dbReference>
<comment type="caution">
    <text evidence="6">The sequence shown here is derived from an EMBL/GenBank/DDBJ whole genome shotgun (WGS) entry which is preliminary data.</text>
</comment>
<dbReference type="PANTHER" id="PTHR48106:SF13">
    <property type="entry name" value="QUINONE OXIDOREDUCTASE-RELATED"/>
    <property type="match status" value="1"/>
</dbReference>
<feature type="domain" description="Enoyl reductase (ER)" evidence="5">
    <location>
        <begin position="13"/>
        <end position="321"/>
    </location>
</feature>
<evidence type="ECO:0000256" key="3">
    <source>
        <dbReference type="ARBA" id="ARBA00043088"/>
    </source>
</evidence>
<dbReference type="InterPro" id="IPR002364">
    <property type="entry name" value="Quin_OxRdtase/zeta-crystal_CS"/>
</dbReference>
<organism evidence="6 7">
    <name type="scientific">Syncephalastrum racemosum</name>
    <name type="common">Filamentous fungus</name>
    <dbReference type="NCBI Taxonomy" id="13706"/>
    <lineage>
        <taxon>Eukaryota</taxon>
        <taxon>Fungi</taxon>
        <taxon>Fungi incertae sedis</taxon>
        <taxon>Mucoromycota</taxon>
        <taxon>Mucoromycotina</taxon>
        <taxon>Mucoromycetes</taxon>
        <taxon>Mucorales</taxon>
        <taxon>Syncephalastraceae</taxon>
        <taxon>Syncephalastrum</taxon>
    </lineage>
</organism>
<evidence type="ECO:0000313" key="7">
    <source>
        <dbReference type="Proteomes" id="UP000242180"/>
    </source>
</evidence>
<evidence type="ECO:0000256" key="4">
    <source>
        <dbReference type="ARBA" id="ARBA00070796"/>
    </source>
</evidence>
<dbReference type="InterPro" id="IPR020843">
    <property type="entry name" value="ER"/>
</dbReference>
<dbReference type="STRING" id="13706.A0A1X2H0G6"/>
<name>A0A1X2H0G6_SYNRA</name>
<dbReference type="InterPro" id="IPR011032">
    <property type="entry name" value="GroES-like_sf"/>
</dbReference>
<dbReference type="OMA" id="KGMTAHY"/>
<dbReference type="InterPro" id="IPR013149">
    <property type="entry name" value="ADH-like_C"/>
</dbReference>
<dbReference type="GO" id="GO:0005829">
    <property type="term" value="C:cytosol"/>
    <property type="evidence" value="ECO:0007669"/>
    <property type="project" value="TreeGrafter"/>
</dbReference>
<dbReference type="SUPFAM" id="SSF51735">
    <property type="entry name" value="NAD(P)-binding Rossmann-fold domains"/>
    <property type="match status" value="1"/>
</dbReference>
<dbReference type="Proteomes" id="UP000242180">
    <property type="component" value="Unassembled WGS sequence"/>
</dbReference>